<organism evidence="1 2">
    <name type="scientific">Euplotes crassus</name>
    <dbReference type="NCBI Taxonomy" id="5936"/>
    <lineage>
        <taxon>Eukaryota</taxon>
        <taxon>Sar</taxon>
        <taxon>Alveolata</taxon>
        <taxon>Ciliophora</taxon>
        <taxon>Intramacronucleata</taxon>
        <taxon>Spirotrichea</taxon>
        <taxon>Hypotrichia</taxon>
        <taxon>Euplotida</taxon>
        <taxon>Euplotidae</taxon>
        <taxon>Moneuplotes</taxon>
    </lineage>
</organism>
<comment type="caution">
    <text evidence="1">The sequence shown here is derived from an EMBL/GenBank/DDBJ whole genome shotgun (WGS) entry which is preliminary data.</text>
</comment>
<sequence>MNPKTPYCLPIKTHSLVPSGQKVLSMQPLALQSALPLGGLEQAVESCRKVVERYDSWEGIGRFGVRMGQVREELKRWRRKVRESTSPAFIINKYQETVKRIELIRELIDSLLDKCENLLGYHIHPEARSSSKTTIETYNCINLEGWLLVALIMGLHKYSSRCILSINISVLHIGSNQRSFKESSNKPAPRYLYYAAELRVQEKSLEIEKSLWFNATQNICRMCINYNLDCYFDIWIDHQNYQRLLKKMASIRLPNISELLVYDCSLNNKRIRNFLWSMLPRQCKIFVLESNSLIRMNRNIAQITKASHLCTEKITIWKFKIGSSHLKRLLMANRYKRKVLFTCCQISLPVIPDLSDCLRGTTIEYLGFEDCGKRENSCWKNNLEEFENLVESLSKSDLKKSLKQIELNDCSLTISDVNKIFESNGLGHIIVSGHFKVEQGDMKWMSSHLSQ</sequence>
<dbReference type="EMBL" id="CAMPGE010011224">
    <property type="protein sequence ID" value="CAI2370061.1"/>
    <property type="molecule type" value="Genomic_DNA"/>
</dbReference>
<dbReference type="Proteomes" id="UP001295684">
    <property type="component" value="Unassembled WGS sequence"/>
</dbReference>
<keyword evidence="2" id="KW-1185">Reference proteome</keyword>
<reference evidence="1" key="1">
    <citation type="submission" date="2023-07" db="EMBL/GenBank/DDBJ databases">
        <authorList>
            <consortium name="AG Swart"/>
            <person name="Singh M."/>
            <person name="Singh A."/>
            <person name="Seah K."/>
            <person name="Emmerich C."/>
        </authorList>
    </citation>
    <scope>NUCLEOTIDE SEQUENCE</scope>
    <source>
        <strain evidence="1">DP1</strain>
    </source>
</reference>
<dbReference type="AlphaFoldDB" id="A0AAD1XFU5"/>
<proteinExistence type="predicted"/>
<gene>
    <name evidence="1" type="ORF">ECRASSUSDP1_LOCUS11369</name>
</gene>
<accession>A0AAD1XFU5</accession>
<name>A0AAD1XFU5_EUPCR</name>
<evidence type="ECO:0000313" key="1">
    <source>
        <dbReference type="EMBL" id="CAI2370061.1"/>
    </source>
</evidence>
<protein>
    <submittedName>
        <fullName evidence="1">Uncharacterized protein</fullName>
    </submittedName>
</protein>
<evidence type="ECO:0000313" key="2">
    <source>
        <dbReference type="Proteomes" id="UP001295684"/>
    </source>
</evidence>